<gene>
    <name evidence="1" type="ORF">QUF16_12025</name>
</gene>
<dbReference type="EMBL" id="JAUCBG010000020">
    <property type="protein sequence ID" value="MDM7455080.1"/>
    <property type="molecule type" value="Genomic_DNA"/>
</dbReference>
<reference evidence="1" key="1">
    <citation type="submission" date="2023-06" db="EMBL/GenBank/DDBJ databases">
        <title>Draft Genome Sequences of lactic acid bacteria strains isolated from fermented milk products.</title>
        <authorList>
            <person name="Elcheninov A.G."/>
            <person name="Klyukina A."/>
            <person name="Zayulina K.S."/>
            <person name="Gavirova L.A."/>
            <person name="Shcherbakova P.A."/>
            <person name="Shestakov A.I."/>
            <person name="Kublanov I.V."/>
            <person name="Kochetkova T.V."/>
        </authorList>
    </citation>
    <scope>NUCLEOTIDE SEQUENCE</scope>
    <source>
        <strain evidence="1">TOM.1374</strain>
    </source>
</reference>
<accession>A0AAP4N852</accession>
<evidence type="ECO:0000313" key="1">
    <source>
        <dbReference type="EMBL" id="MDM7455080.1"/>
    </source>
</evidence>
<dbReference type="Proteomes" id="UP001231451">
    <property type="component" value="Unassembled WGS sequence"/>
</dbReference>
<organism evidence="1 2">
    <name type="scientific">Lacticaseibacillus paracasei</name>
    <name type="common">Lactobacillus paracasei</name>
    <dbReference type="NCBI Taxonomy" id="1597"/>
    <lineage>
        <taxon>Bacteria</taxon>
        <taxon>Bacillati</taxon>
        <taxon>Bacillota</taxon>
        <taxon>Bacilli</taxon>
        <taxon>Lactobacillales</taxon>
        <taxon>Lactobacillaceae</taxon>
        <taxon>Lacticaseibacillus</taxon>
    </lineage>
</organism>
<name>A0AAP4N852_LACPA</name>
<proteinExistence type="predicted"/>
<dbReference type="KEGG" id="lcl:LOCK919_2612"/>
<sequence length="60" mass="6611">MSKEYEVLETSDLNSINGGRYIVDHMYQTGMGMVPIYNTDVATARGLVDGFIGIFRGLGH</sequence>
<protein>
    <submittedName>
        <fullName evidence="1">Uncharacterized protein</fullName>
    </submittedName>
</protein>
<dbReference type="KEGG" id="lcz:LCAZH_2960"/>
<dbReference type="RefSeq" id="WP_020751751.1">
    <property type="nucleotide sequence ID" value="NC_014334.2"/>
</dbReference>
<evidence type="ECO:0000313" key="2">
    <source>
        <dbReference type="Proteomes" id="UP001231451"/>
    </source>
</evidence>
<comment type="caution">
    <text evidence="1">The sequence shown here is derived from an EMBL/GenBank/DDBJ whole genome shotgun (WGS) entry which is preliminary data.</text>
</comment>
<dbReference type="AlphaFoldDB" id="A0AAP4N852"/>